<reference evidence="1" key="1">
    <citation type="submission" date="2024-06" db="EMBL/GenBank/DDBJ databases">
        <authorList>
            <person name="Song Z."/>
        </authorList>
    </citation>
    <scope>NUCLEOTIDE SEQUENCE</scope>
    <source>
        <strain evidence="1">A1-4-2</strain>
        <plasmid evidence="1">unnamed1</plasmid>
    </source>
</reference>
<sequence length="47" mass="5343">MEVCFGHSSLFLPELMIPGKWPEHAGYQITWSRGIPAFLRSAQVQII</sequence>
<gene>
    <name evidence="1" type="ORF">ABJ384_14730</name>
</gene>
<protein>
    <submittedName>
        <fullName evidence="1">Uncharacterized protein</fullName>
    </submittedName>
</protein>
<geneLocation type="plasmid" evidence="1">
    <name>unnamed1</name>
</geneLocation>
<accession>A0AAU7T1H7</accession>
<dbReference type="AlphaFoldDB" id="A0AAU7T1H7"/>
<dbReference type="RefSeq" id="WP_349929847.1">
    <property type="nucleotide sequence ID" value="NZ_CP157982.1"/>
</dbReference>
<keyword evidence="1" id="KW-0614">Plasmid</keyword>
<proteinExistence type="predicted"/>
<evidence type="ECO:0000313" key="1">
    <source>
        <dbReference type="EMBL" id="XBU17230.1"/>
    </source>
</evidence>
<dbReference type="EMBL" id="CP157982">
    <property type="protein sequence ID" value="XBU17230.1"/>
    <property type="molecule type" value="Genomic_DNA"/>
</dbReference>
<organism evidence="1">
    <name type="scientific">Acinetobacter sp. A1-4-2</name>
    <dbReference type="NCBI Taxonomy" id="3156489"/>
    <lineage>
        <taxon>Bacteria</taxon>
        <taxon>Pseudomonadati</taxon>
        <taxon>Pseudomonadota</taxon>
        <taxon>Gammaproteobacteria</taxon>
        <taxon>Moraxellales</taxon>
        <taxon>Moraxellaceae</taxon>
        <taxon>Acinetobacter</taxon>
    </lineage>
</organism>
<name>A0AAU7T1H7_9GAMM</name>